<reference evidence="2 4" key="1">
    <citation type="submission" date="2015-11" db="EMBL/GenBank/DDBJ databases">
        <title>Genomic analysis of 38 Legionella species identifies large and diverse effector repertoires.</title>
        <authorList>
            <person name="Burstein D."/>
            <person name="Amaro F."/>
            <person name="Zusman T."/>
            <person name="Lifshitz Z."/>
            <person name="Cohen O."/>
            <person name="Gilbert J.A."/>
            <person name="Pupko T."/>
            <person name="Shuman H.A."/>
            <person name="Segal G."/>
        </authorList>
    </citation>
    <scope>NUCLEOTIDE SEQUENCE [LARGE SCALE GENOMIC DNA]</scope>
    <source>
        <strain evidence="2 4">ATCC 43877</strain>
    </source>
</reference>
<accession>A0A378JWA8</accession>
<reference evidence="3 5" key="2">
    <citation type="submission" date="2018-06" db="EMBL/GenBank/DDBJ databases">
        <authorList>
            <consortium name="Pathogen Informatics"/>
            <person name="Doyle S."/>
        </authorList>
    </citation>
    <scope>NUCLEOTIDE SEQUENCE [LARGE SCALE GENOMIC DNA]</scope>
    <source>
        <strain evidence="3 5">NCTC12239</strain>
    </source>
</reference>
<keyword evidence="4" id="KW-1185">Reference proteome</keyword>
<evidence type="ECO:0000313" key="5">
    <source>
        <dbReference type="Proteomes" id="UP000254040"/>
    </source>
</evidence>
<name>A0A378JWA8_9GAMM</name>
<dbReference type="EMBL" id="UGOG01000001">
    <property type="protein sequence ID" value="STX62716.1"/>
    <property type="molecule type" value="Genomic_DNA"/>
</dbReference>
<organism evidence="3 5">
    <name type="scientific">Legionella moravica</name>
    <dbReference type="NCBI Taxonomy" id="39962"/>
    <lineage>
        <taxon>Bacteria</taxon>
        <taxon>Pseudomonadati</taxon>
        <taxon>Pseudomonadota</taxon>
        <taxon>Gammaproteobacteria</taxon>
        <taxon>Legionellales</taxon>
        <taxon>Legionellaceae</taxon>
        <taxon>Legionella</taxon>
    </lineage>
</organism>
<dbReference type="AlphaFoldDB" id="A0A378JWA8"/>
<dbReference type="Proteomes" id="UP000254040">
    <property type="component" value="Unassembled WGS sequence"/>
</dbReference>
<dbReference type="RefSeq" id="WP_028384690.1">
    <property type="nucleotide sequence ID" value="NZ_CAAAJG010000009.1"/>
</dbReference>
<evidence type="ECO:0000256" key="1">
    <source>
        <dbReference type="SAM" id="MobiDB-lite"/>
    </source>
</evidence>
<evidence type="ECO:0000313" key="2">
    <source>
        <dbReference type="EMBL" id="KTD35568.1"/>
    </source>
</evidence>
<protein>
    <submittedName>
        <fullName evidence="3">Uncharacterized protein</fullName>
    </submittedName>
</protein>
<evidence type="ECO:0000313" key="4">
    <source>
        <dbReference type="Proteomes" id="UP000054985"/>
    </source>
</evidence>
<dbReference type="Proteomes" id="UP000054985">
    <property type="component" value="Unassembled WGS sequence"/>
</dbReference>
<gene>
    <name evidence="2" type="ORF">Lmor_1015</name>
    <name evidence="3" type="ORF">NCTC12239_01655</name>
</gene>
<proteinExistence type="predicted"/>
<evidence type="ECO:0000313" key="3">
    <source>
        <dbReference type="EMBL" id="STX62716.1"/>
    </source>
</evidence>
<feature type="region of interest" description="Disordered" evidence="1">
    <location>
        <begin position="1"/>
        <end position="30"/>
    </location>
</feature>
<dbReference type="EMBL" id="LNYN01000014">
    <property type="protein sequence ID" value="KTD35568.1"/>
    <property type="molecule type" value="Genomic_DNA"/>
</dbReference>
<sequence length="144" mass="16144">MYGSPFGTGDDESLQSGFASSDDERFHFAPPKHRVKEYQIDPLKVGKALRIQTPISPKFDLSFHFSPDSFQVGVTTSFGYHLPRGNFKPDFNQTPVTQSWFNGSKTLSDLFGAIAILVIEQVMAWEGTRYLDREAHGAEKQGKL</sequence>